<keyword evidence="2" id="KW-1185">Reference proteome</keyword>
<protein>
    <submittedName>
        <fullName evidence="1">Uncharacterized protein</fullName>
    </submittedName>
</protein>
<gene>
    <name evidence="1" type="ORF">SKAU_G00048730</name>
</gene>
<reference evidence="1" key="1">
    <citation type="journal article" date="2023" name="Science">
        <title>Genome structures resolve the early diversification of teleost fishes.</title>
        <authorList>
            <person name="Parey E."/>
            <person name="Louis A."/>
            <person name="Montfort J."/>
            <person name="Bouchez O."/>
            <person name="Roques C."/>
            <person name="Iampietro C."/>
            <person name="Lluch J."/>
            <person name="Castinel A."/>
            <person name="Donnadieu C."/>
            <person name="Desvignes T."/>
            <person name="Floi Bucao C."/>
            <person name="Jouanno E."/>
            <person name="Wen M."/>
            <person name="Mejri S."/>
            <person name="Dirks R."/>
            <person name="Jansen H."/>
            <person name="Henkel C."/>
            <person name="Chen W.J."/>
            <person name="Zahm M."/>
            <person name="Cabau C."/>
            <person name="Klopp C."/>
            <person name="Thompson A.W."/>
            <person name="Robinson-Rechavi M."/>
            <person name="Braasch I."/>
            <person name="Lecointre G."/>
            <person name="Bobe J."/>
            <person name="Postlethwait J.H."/>
            <person name="Berthelot C."/>
            <person name="Roest Crollius H."/>
            <person name="Guiguen Y."/>
        </authorList>
    </citation>
    <scope>NUCLEOTIDE SEQUENCE</scope>
    <source>
        <strain evidence="1">WJC10195</strain>
    </source>
</reference>
<accession>A0A9Q1G3E4</accession>
<dbReference type="AlphaFoldDB" id="A0A9Q1G3E4"/>
<dbReference type="EMBL" id="JAINUF010000002">
    <property type="protein sequence ID" value="KAJ8374293.1"/>
    <property type="molecule type" value="Genomic_DNA"/>
</dbReference>
<evidence type="ECO:0000313" key="1">
    <source>
        <dbReference type="EMBL" id="KAJ8374293.1"/>
    </source>
</evidence>
<name>A0A9Q1G3E4_SYNKA</name>
<organism evidence="1 2">
    <name type="scientific">Synaphobranchus kaupii</name>
    <name type="common">Kaup's arrowtooth eel</name>
    <dbReference type="NCBI Taxonomy" id="118154"/>
    <lineage>
        <taxon>Eukaryota</taxon>
        <taxon>Metazoa</taxon>
        <taxon>Chordata</taxon>
        <taxon>Craniata</taxon>
        <taxon>Vertebrata</taxon>
        <taxon>Euteleostomi</taxon>
        <taxon>Actinopterygii</taxon>
        <taxon>Neopterygii</taxon>
        <taxon>Teleostei</taxon>
        <taxon>Anguilliformes</taxon>
        <taxon>Synaphobranchidae</taxon>
        <taxon>Synaphobranchus</taxon>
    </lineage>
</organism>
<proteinExistence type="predicted"/>
<comment type="caution">
    <text evidence="1">The sequence shown here is derived from an EMBL/GenBank/DDBJ whole genome shotgun (WGS) entry which is preliminary data.</text>
</comment>
<dbReference type="Proteomes" id="UP001152622">
    <property type="component" value="Chromosome 2"/>
</dbReference>
<sequence>MEVLGEMVMPTRAPRDTRQKLISCKAGADPGPLHPASRQLPPETNLVYANVQELNRARSRRIAGRAADSRRILGRAARSSAILAAWRFERGETCRRD</sequence>
<evidence type="ECO:0000313" key="2">
    <source>
        <dbReference type="Proteomes" id="UP001152622"/>
    </source>
</evidence>